<accession>A0A1F4XLW2</accession>
<comment type="caution">
    <text evidence="5">The sequence shown here is derived from an EMBL/GenBank/DDBJ whole genome shotgun (WGS) entry which is preliminary data.</text>
</comment>
<dbReference type="AlphaFoldDB" id="A0A1F4XLW2"/>
<keyword evidence="3" id="KW-0175">Coiled coil</keyword>
<comment type="similarity">
    <text evidence="1">Belongs to the prokaryotic/mitochondrial release factor family.</text>
</comment>
<proteinExistence type="inferred from homology"/>
<evidence type="ECO:0000259" key="4">
    <source>
        <dbReference type="Pfam" id="PF00472"/>
    </source>
</evidence>
<dbReference type="InterPro" id="IPR000352">
    <property type="entry name" value="Pep_chain_release_fac_I"/>
</dbReference>
<sequence>MNFPIELPEHFLEKARSLNINPADITEQFVRGSGKGGQKINKTSSTVLLKHNPTGIEVRCQEYREQSKNRTEAYKRLILKLEERIKGKESERARKIFKLIKQKRKRSKRAKEKMLALKKLRGEIKQMRQKVSF</sequence>
<dbReference type="SUPFAM" id="SSF75620">
    <property type="entry name" value="Release factor"/>
    <property type="match status" value="1"/>
</dbReference>
<evidence type="ECO:0000256" key="3">
    <source>
        <dbReference type="SAM" id="Coils"/>
    </source>
</evidence>
<gene>
    <name evidence="5" type="ORF">A2V81_03465</name>
</gene>
<dbReference type="EMBL" id="MEWR01000001">
    <property type="protein sequence ID" value="OGC82661.1"/>
    <property type="molecule type" value="Genomic_DNA"/>
</dbReference>
<name>A0A1F4XLW2_9BACT</name>
<reference evidence="5 6" key="1">
    <citation type="journal article" date="2016" name="Nat. Commun.">
        <title>Thousands of microbial genomes shed light on interconnected biogeochemical processes in an aquifer system.</title>
        <authorList>
            <person name="Anantharaman K."/>
            <person name="Brown C.T."/>
            <person name="Hug L.A."/>
            <person name="Sharon I."/>
            <person name="Castelle C.J."/>
            <person name="Probst A.J."/>
            <person name="Thomas B.C."/>
            <person name="Singh A."/>
            <person name="Wilkins M.J."/>
            <person name="Karaoz U."/>
            <person name="Brodie E.L."/>
            <person name="Williams K.H."/>
            <person name="Hubbard S.S."/>
            <person name="Banfield J.F."/>
        </authorList>
    </citation>
    <scope>NUCLEOTIDE SEQUENCE [LARGE SCALE GENOMIC DNA]</scope>
</reference>
<organism evidence="5 6">
    <name type="scientific">Candidatus Abawacabacteria bacterium RBG_16_42_10</name>
    <dbReference type="NCBI Taxonomy" id="1817814"/>
    <lineage>
        <taxon>Bacteria</taxon>
        <taxon>Candidatus Abawacaibacteriota</taxon>
    </lineage>
</organism>
<evidence type="ECO:0000313" key="6">
    <source>
        <dbReference type="Proteomes" id="UP000177614"/>
    </source>
</evidence>
<feature type="coiled-coil region" evidence="3">
    <location>
        <begin position="64"/>
        <end position="130"/>
    </location>
</feature>
<dbReference type="STRING" id="1817814.A2V81_03465"/>
<keyword evidence="2" id="KW-0809">Transit peptide</keyword>
<evidence type="ECO:0000256" key="1">
    <source>
        <dbReference type="ARBA" id="ARBA00010835"/>
    </source>
</evidence>
<evidence type="ECO:0000313" key="5">
    <source>
        <dbReference type="EMBL" id="OGC82661.1"/>
    </source>
</evidence>
<dbReference type="InterPro" id="IPR045853">
    <property type="entry name" value="Pep_chain_release_fac_I_sf"/>
</dbReference>
<dbReference type="GO" id="GO:0003747">
    <property type="term" value="F:translation release factor activity"/>
    <property type="evidence" value="ECO:0007669"/>
    <property type="project" value="InterPro"/>
</dbReference>
<dbReference type="Proteomes" id="UP000177614">
    <property type="component" value="Unassembled WGS sequence"/>
</dbReference>
<protein>
    <recommendedName>
        <fullName evidence="4">Prokaryotic-type class I peptide chain release factors domain-containing protein</fullName>
    </recommendedName>
</protein>
<dbReference type="Pfam" id="PF00472">
    <property type="entry name" value="RF-1"/>
    <property type="match status" value="1"/>
</dbReference>
<dbReference type="InterPro" id="IPR052405">
    <property type="entry name" value="Mito_Transl_Release_Factor"/>
</dbReference>
<evidence type="ECO:0000256" key="2">
    <source>
        <dbReference type="ARBA" id="ARBA00022946"/>
    </source>
</evidence>
<dbReference type="PANTHER" id="PTHR46203">
    <property type="entry name" value="PROBABLE PEPTIDE CHAIN RELEASE FACTOR C12ORF65"/>
    <property type="match status" value="1"/>
</dbReference>
<feature type="domain" description="Prokaryotic-type class I peptide chain release factors" evidence="4">
    <location>
        <begin position="17"/>
        <end position="128"/>
    </location>
</feature>
<dbReference type="Gene3D" id="3.30.160.20">
    <property type="match status" value="1"/>
</dbReference>
<dbReference type="PANTHER" id="PTHR46203:SF1">
    <property type="entry name" value="MITOCHONDRIAL TRANSLATION RELEASE FACTOR IN RESCUE"/>
    <property type="match status" value="1"/>
</dbReference>